<dbReference type="EMBL" id="LT906453">
    <property type="protein sequence ID" value="SNV20536.1"/>
    <property type="molecule type" value="Genomic_DNA"/>
</dbReference>
<evidence type="ECO:0000313" key="2">
    <source>
        <dbReference type="Proteomes" id="UP000242637"/>
    </source>
</evidence>
<organism evidence="1 2">
    <name type="scientific">Dermatophilus congolensis</name>
    <dbReference type="NCBI Taxonomy" id="1863"/>
    <lineage>
        <taxon>Bacteria</taxon>
        <taxon>Bacillati</taxon>
        <taxon>Actinomycetota</taxon>
        <taxon>Actinomycetes</taxon>
        <taxon>Micrococcales</taxon>
        <taxon>Dermatophilaceae</taxon>
        <taxon>Dermatophilus</taxon>
    </lineage>
</organism>
<sequence>MGVPLFFPYGQNKGTPMFGRLSVEAVVEVFRSRRAAAANYGVPGGGCVFLQRWGSPVF</sequence>
<reference evidence="1 2" key="1">
    <citation type="submission" date="2017-06" db="EMBL/GenBank/DDBJ databases">
        <authorList>
            <consortium name="Pathogen Informatics"/>
        </authorList>
    </citation>
    <scope>NUCLEOTIDE SEQUENCE [LARGE SCALE GENOMIC DNA]</scope>
    <source>
        <strain evidence="1 2">NCTC13039</strain>
    </source>
</reference>
<dbReference type="Proteomes" id="UP000242637">
    <property type="component" value="Chromosome 1"/>
</dbReference>
<dbReference type="STRING" id="1121387.GCA_000429885_01049"/>
<name>A0A239VF82_9MICO</name>
<accession>A0A239VF82</accession>
<protein>
    <submittedName>
        <fullName evidence="1">Uncharacterized protein</fullName>
    </submittedName>
</protein>
<gene>
    <name evidence="1" type="ORF">SAMEA4475696_01039</name>
</gene>
<evidence type="ECO:0000313" key="1">
    <source>
        <dbReference type="EMBL" id="SNV20536.1"/>
    </source>
</evidence>
<dbReference type="AlphaFoldDB" id="A0A239VF82"/>
<proteinExistence type="predicted"/>
<keyword evidence="2" id="KW-1185">Reference proteome</keyword>
<dbReference type="KEGG" id="dco:SAMEA4475696_1039"/>